<dbReference type="EMBL" id="JAUKTV010000007">
    <property type="protein sequence ID" value="KAK0735325.1"/>
    <property type="molecule type" value="Genomic_DNA"/>
</dbReference>
<proteinExistence type="predicted"/>
<evidence type="ECO:0008006" key="4">
    <source>
        <dbReference type="Google" id="ProtNLM"/>
    </source>
</evidence>
<sequence>MRASLVSLSTLSTLSVTAQRIFINQVPAYSQLPPCAAHDRGIRWKCSVQTPPARLSPTVSRTQLVPIPSAT</sequence>
<comment type="caution">
    <text evidence="2">The sequence shown here is derived from an EMBL/GenBank/DDBJ whole genome shotgun (WGS) entry which is preliminary data.</text>
</comment>
<dbReference type="AlphaFoldDB" id="A0AA40BJF8"/>
<feature type="chain" id="PRO_5041346089" description="Secreted protein" evidence="1">
    <location>
        <begin position="19"/>
        <end position="71"/>
    </location>
</feature>
<gene>
    <name evidence="2" type="ORF">B0T21DRAFT_411963</name>
</gene>
<keyword evidence="1" id="KW-0732">Signal</keyword>
<evidence type="ECO:0000313" key="2">
    <source>
        <dbReference type="EMBL" id="KAK0735325.1"/>
    </source>
</evidence>
<reference evidence="2" key="1">
    <citation type="submission" date="2023-06" db="EMBL/GenBank/DDBJ databases">
        <title>Genome-scale phylogeny and comparative genomics of the fungal order Sordariales.</title>
        <authorList>
            <consortium name="Lawrence Berkeley National Laboratory"/>
            <person name="Hensen N."/>
            <person name="Bonometti L."/>
            <person name="Westerberg I."/>
            <person name="Brannstrom I.O."/>
            <person name="Guillou S."/>
            <person name="Cros-Aarteil S."/>
            <person name="Calhoun S."/>
            <person name="Haridas S."/>
            <person name="Kuo A."/>
            <person name="Mondo S."/>
            <person name="Pangilinan J."/>
            <person name="Riley R."/>
            <person name="Labutti K."/>
            <person name="Andreopoulos B."/>
            <person name="Lipzen A."/>
            <person name="Chen C."/>
            <person name="Yanf M."/>
            <person name="Daum C."/>
            <person name="Ng V."/>
            <person name="Clum A."/>
            <person name="Steindorff A."/>
            <person name="Ohm R."/>
            <person name="Martin F."/>
            <person name="Silar P."/>
            <person name="Natvig D."/>
            <person name="Lalanne C."/>
            <person name="Gautier V."/>
            <person name="Ament-Velasquez S.L."/>
            <person name="Kruys A."/>
            <person name="Hutchinson M.I."/>
            <person name="Powell A.J."/>
            <person name="Barry K."/>
            <person name="Miller A.N."/>
            <person name="Grigoriev I.V."/>
            <person name="Debuchy R."/>
            <person name="Gladieux P."/>
            <person name="Thoren M.H."/>
            <person name="Johannesson H."/>
        </authorList>
    </citation>
    <scope>NUCLEOTIDE SEQUENCE</scope>
    <source>
        <strain evidence="2">CBS 540.89</strain>
    </source>
</reference>
<dbReference type="Proteomes" id="UP001172159">
    <property type="component" value="Unassembled WGS sequence"/>
</dbReference>
<feature type="signal peptide" evidence="1">
    <location>
        <begin position="1"/>
        <end position="18"/>
    </location>
</feature>
<evidence type="ECO:0000313" key="3">
    <source>
        <dbReference type="Proteomes" id="UP001172159"/>
    </source>
</evidence>
<accession>A0AA40BJF8</accession>
<keyword evidence="3" id="KW-1185">Reference proteome</keyword>
<organism evidence="2 3">
    <name type="scientific">Apiosordaria backusii</name>
    <dbReference type="NCBI Taxonomy" id="314023"/>
    <lineage>
        <taxon>Eukaryota</taxon>
        <taxon>Fungi</taxon>
        <taxon>Dikarya</taxon>
        <taxon>Ascomycota</taxon>
        <taxon>Pezizomycotina</taxon>
        <taxon>Sordariomycetes</taxon>
        <taxon>Sordariomycetidae</taxon>
        <taxon>Sordariales</taxon>
        <taxon>Lasiosphaeriaceae</taxon>
        <taxon>Apiosordaria</taxon>
    </lineage>
</organism>
<protein>
    <recommendedName>
        <fullName evidence="4">Secreted protein</fullName>
    </recommendedName>
</protein>
<evidence type="ECO:0000256" key="1">
    <source>
        <dbReference type="SAM" id="SignalP"/>
    </source>
</evidence>
<name>A0AA40BJF8_9PEZI</name>